<evidence type="ECO:0000256" key="1">
    <source>
        <dbReference type="ARBA" id="ARBA00010609"/>
    </source>
</evidence>
<dbReference type="SUPFAM" id="SSF49503">
    <property type="entry name" value="Cupredoxins"/>
    <property type="match status" value="3"/>
</dbReference>
<feature type="domain" description="Plastocyanin-like" evidence="8">
    <location>
        <begin position="465"/>
        <end position="603"/>
    </location>
</feature>
<dbReference type="RefSeq" id="XP_024716482.1">
    <property type="nucleotide sequence ID" value="XM_024861426.1"/>
</dbReference>
<evidence type="ECO:0000259" key="8">
    <source>
        <dbReference type="Pfam" id="PF07731"/>
    </source>
</evidence>
<gene>
    <name evidence="10" type="ORF">M430DRAFT_111255</name>
</gene>
<evidence type="ECO:0000256" key="4">
    <source>
        <dbReference type="ARBA" id="ARBA00023008"/>
    </source>
</evidence>
<feature type="compositionally biased region" description="Polar residues" evidence="5">
    <location>
        <begin position="66"/>
        <end position="77"/>
    </location>
</feature>
<proteinExistence type="inferred from homology"/>
<sequence length="621" mass="68050">MQTGELQASPIGKRKYGRPLLLLVGAAIVFVALALGLGLGLGLGLKHHHHAASSSTSGLPPSSNPANVSSTTATGAVQSWRRDTAEYNLDMNWDMNAAPTTRVFNLTVSEIQAAPDGVLRPVLVFNGQFPGPVIEVNRGDRVLVNVTNELANVTTVHWHGLYQNGTNWMDGTAGITQCGIPPGTSFLYNFTVDREYGTYWYHSHESTQYTDGLVGPFIVHAPEEASLRKDYDFDQIILLQDWYHDLSTALLPGYLASGNENAEPVPDNGLIQGTNFFNCSSYGADSGYNCQNNSTQATFVVAQNKRYRLRMINTGAFGEFQVSVDNHTLSVIEADATLVQPVTVNRVPIAVAQRYSVILHTNQTATNYWFRAQMNTYCFTSNNAPVLDPDVRALLTYTNTTDEPTHSADWATALELQCQDLSSSDLVPLVPEAAPSPDQTFVVDVSFQIGAYALDKAYINSTTWVPSKIPTVNQAISGLHADNSTFNANGLSSAFGPSQFVISVPEIQVIDVLVNSLDEGAHPFHLHGHKFWIMASGSSGVFDWSTYQDLNTTNPMKRDTMTIDAYGWALIRFVADNPGLWAFHCHISWHMEAGLLMQFQTRNDLMKDWTLPSDVAALCNG</sequence>
<evidence type="ECO:0000313" key="11">
    <source>
        <dbReference type="Proteomes" id="UP000241818"/>
    </source>
</evidence>
<dbReference type="InterPro" id="IPR001117">
    <property type="entry name" value="Cu-oxidase_2nd"/>
</dbReference>
<dbReference type="InterPro" id="IPR002355">
    <property type="entry name" value="Cu_oxidase_Cu_BS"/>
</dbReference>
<dbReference type="Proteomes" id="UP000241818">
    <property type="component" value="Unassembled WGS sequence"/>
</dbReference>
<feature type="domain" description="Plastocyanin-like" evidence="9">
    <location>
        <begin position="108"/>
        <end position="223"/>
    </location>
</feature>
<dbReference type="PROSITE" id="PS00080">
    <property type="entry name" value="MULTICOPPER_OXIDASE2"/>
    <property type="match status" value="1"/>
</dbReference>
<feature type="compositionally biased region" description="Low complexity" evidence="5">
    <location>
        <begin position="52"/>
        <end position="65"/>
    </location>
</feature>
<dbReference type="InterPro" id="IPR008972">
    <property type="entry name" value="Cupredoxin"/>
</dbReference>
<dbReference type="OrthoDB" id="2121828at2759"/>
<dbReference type="InterPro" id="IPR011707">
    <property type="entry name" value="Cu-oxidase-like_N"/>
</dbReference>
<dbReference type="Pfam" id="PF07731">
    <property type="entry name" value="Cu-oxidase_2"/>
    <property type="match status" value="1"/>
</dbReference>
<dbReference type="CDD" id="cd13857">
    <property type="entry name" value="CuRO_1_Diphenol_Ox"/>
    <property type="match status" value="1"/>
</dbReference>
<evidence type="ECO:0000259" key="7">
    <source>
        <dbReference type="Pfam" id="PF00394"/>
    </source>
</evidence>
<keyword evidence="6" id="KW-0472">Membrane</keyword>
<dbReference type="EMBL" id="KZ679020">
    <property type="protein sequence ID" value="PSS06752.1"/>
    <property type="molecule type" value="Genomic_DNA"/>
</dbReference>
<evidence type="ECO:0008006" key="12">
    <source>
        <dbReference type="Google" id="ProtNLM"/>
    </source>
</evidence>
<dbReference type="PANTHER" id="PTHR11709:SF414">
    <property type="entry name" value="ADR239WP"/>
    <property type="match status" value="1"/>
</dbReference>
<dbReference type="InParanoid" id="A0A2T3AP96"/>
<keyword evidence="2" id="KW-0479">Metal-binding</keyword>
<dbReference type="CDD" id="cd13910">
    <property type="entry name" value="CuRO_3_MCO_like_4"/>
    <property type="match status" value="1"/>
</dbReference>
<dbReference type="GO" id="GO:0016491">
    <property type="term" value="F:oxidoreductase activity"/>
    <property type="evidence" value="ECO:0007669"/>
    <property type="project" value="UniProtKB-KW"/>
</dbReference>
<organism evidence="10 11">
    <name type="scientific">Amorphotheca resinae ATCC 22711</name>
    <dbReference type="NCBI Taxonomy" id="857342"/>
    <lineage>
        <taxon>Eukaryota</taxon>
        <taxon>Fungi</taxon>
        <taxon>Dikarya</taxon>
        <taxon>Ascomycota</taxon>
        <taxon>Pezizomycotina</taxon>
        <taxon>Leotiomycetes</taxon>
        <taxon>Helotiales</taxon>
        <taxon>Amorphothecaceae</taxon>
        <taxon>Amorphotheca</taxon>
    </lineage>
</organism>
<dbReference type="PANTHER" id="PTHR11709">
    <property type="entry name" value="MULTI-COPPER OXIDASE"/>
    <property type="match status" value="1"/>
</dbReference>
<protein>
    <recommendedName>
        <fullName evidence="12">Multicopper oxidase</fullName>
    </recommendedName>
</protein>
<keyword evidence="4" id="KW-0186">Copper</keyword>
<evidence type="ECO:0000256" key="2">
    <source>
        <dbReference type="ARBA" id="ARBA00022723"/>
    </source>
</evidence>
<dbReference type="CDD" id="cd13886">
    <property type="entry name" value="CuRO_2_MCO_like_1"/>
    <property type="match status" value="1"/>
</dbReference>
<evidence type="ECO:0000256" key="6">
    <source>
        <dbReference type="SAM" id="Phobius"/>
    </source>
</evidence>
<dbReference type="PROSITE" id="PS00079">
    <property type="entry name" value="MULTICOPPER_OXIDASE1"/>
    <property type="match status" value="2"/>
</dbReference>
<comment type="similarity">
    <text evidence="1">Belongs to the multicopper oxidase family.</text>
</comment>
<dbReference type="InterPro" id="IPR011706">
    <property type="entry name" value="Cu-oxidase_C"/>
</dbReference>
<dbReference type="GeneID" id="36569507"/>
<dbReference type="InterPro" id="IPR045087">
    <property type="entry name" value="Cu-oxidase_fam"/>
</dbReference>
<dbReference type="STRING" id="857342.A0A2T3AP96"/>
<dbReference type="AlphaFoldDB" id="A0A2T3AP96"/>
<dbReference type="InterPro" id="IPR033138">
    <property type="entry name" value="Cu_oxidase_CS"/>
</dbReference>
<dbReference type="GO" id="GO:0005507">
    <property type="term" value="F:copper ion binding"/>
    <property type="evidence" value="ECO:0007669"/>
    <property type="project" value="InterPro"/>
</dbReference>
<accession>A0A2T3AP96</accession>
<reference evidence="10 11" key="1">
    <citation type="journal article" date="2018" name="New Phytol.">
        <title>Comparative genomics and transcriptomics depict ericoid mycorrhizal fungi as versatile saprotrophs and plant mutualists.</title>
        <authorList>
            <person name="Martino E."/>
            <person name="Morin E."/>
            <person name="Grelet G.A."/>
            <person name="Kuo A."/>
            <person name="Kohler A."/>
            <person name="Daghino S."/>
            <person name="Barry K.W."/>
            <person name="Cichocki N."/>
            <person name="Clum A."/>
            <person name="Dockter R.B."/>
            <person name="Hainaut M."/>
            <person name="Kuo R.C."/>
            <person name="LaButti K."/>
            <person name="Lindahl B.D."/>
            <person name="Lindquist E.A."/>
            <person name="Lipzen A."/>
            <person name="Khouja H.R."/>
            <person name="Magnuson J."/>
            <person name="Murat C."/>
            <person name="Ohm R.A."/>
            <person name="Singer S.W."/>
            <person name="Spatafora J.W."/>
            <person name="Wang M."/>
            <person name="Veneault-Fourrey C."/>
            <person name="Henrissat B."/>
            <person name="Grigoriev I.V."/>
            <person name="Martin F.M."/>
            <person name="Perotto S."/>
        </authorList>
    </citation>
    <scope>NUCLEOTIDE SEQUENCE [LARGE SCALE GENOMIC DNA]</scope>
    <source>
        <strain evidence="10 11">ATCC 22711</strain>
    </source>
</reference>
<evidence type="ECO:0000259" key="9">
    <source>
        <dbReference type="Pfam" id="PF07732"/>
    </source>
</evidence>
<dbReference type="Pfam" id="PF07732">
    <property type="entry name" value="Cu-oxidase_3"/>
    <property type="match status" value="1"/>
</dbReference>
<dbReference type="Pfam" id="PF00394">
    <property type="entry name" value="Cu-oxidase"/>
    <property type="match status" value="1"/>
</dbReference>
<keyword evidence="11" id="KW-1185">Reference proteome</keyword>
<dbReference type="Gene3D" id="2.60.40.420">
    <property type="entry name" value="Cupredoxins - blue copper proteins"/>
    <property type="match status" value="3"/>
</dbReference>
<feature type="region of interest" description="Disordered" evidence="5">
    <location>
        <begin position="50"/>
        <end position="77"/>
    </location>
</feature>
<evidence type="ECO:0000256" key="3">
    <source>
        <dbReference type="ARBA" id="ARBA00023002"/>
    </source>
</evidence>
<evidence type="ECO:0000256" key="5">
    <source>
        <dbReference type="SAM" id="MobiDB-lite"/>
    </source>
</evidence>
<dbReference type="FunFam" id="2.60.40.420:FF:000045">
    <property type="entry name" value="Laccase 2"/>
    <property type="match status" value="1"/>
</dbReference>
<keyword evidence="6" id="KW-1133">Transmembrane helix</keyword>
<feature type="domain" description="Plastocyanin-like" evidence="7">
    <location>
        <begin position="234"/>
        <end position="398"/>
    </location>
</feature>
<name>A0A2T3AP96_AMORE</name>
<feature type="transmembrane region" description="Helical" evidence="6">
    <location>
        <begin position="20"/>
        <end position="45"/>
    </location>
</feature>
<keyword evidence="6" id="KW-0812">Transmembrane</keyword>
<evidence type="ECO:0000313" key="10">
    <source>
        <dbReference type="EMBL" id="PSS06752.1"/>
    </source>
</evidence>
<keyword evidence="3" id="KW-0560">Oxidoreductase</keyword>